<dbReference type="GO" id="GO:0005634">
    <property type="term" value="C:nucleus"/>
    <property type="evidence" value="ECO:0007669"/>
    <property type="project" value="TreeGrafter"/>
</dbReference>
<feature type="domain" description="Protein kinase" evidence="10">
    <location>
        <begin position="63"/>
        <end position="415"/>
    </location>
</feature>
<dbReference type="Pfam" id="PF00069">
    <property type="entry name" value="Pkinase"/>
    <property type="match status" value="2"/>
</dbReference>
<dbReference type="EMBL" id="ONZP01000473">
    <property type="protein sequence ID" value="SPJ85452.1"/>
    <property type="molecule type" value="Genomic_DNA"/>
</dbReference>
<dbReference type="AlphaFoldDB" id="A0AAE8SMP4"/>
<evidence type="ECO:0000256" key="9">
    <source>
        <dbReference type="PROSITE-ProRule" id="PRU10141"/>
    </source>
</evidence>
<gene>
    <name evidence="11" type="ORF">FTOL_11233</name>
</gene>
<dbReference type="InterPro" id="IPR011009">
    <property type="entry name" value="Kinase-like_dom_sf"/>
</dbReference>
<proteinExistence type="predicted"/>
<evidence type="ECO:0000256" key="3">
    <source>
        <dbReference type="ARBA" id="ARBA00022679"/>
    </source>
</evidence>
<dbReference type="GO" id="GO:0005737">
    <property type="term" value="C:cytoplasm"/>
    <property type="evidence" value="ECO:0007669"/>
    <property type="project" value="TreeGrafter"/>
</dbReference>
<keyword evidence="4 9" id="KW-0547">Nucleotide-binding</keyword>
<evidence type="ECO:0000256" key="8">
    <source>
        <dbReference type="ARBA" id="ARBA00048679"/>
    </source>
</evidence>
<dbReference type="PROSITE" id="PS50011">
    <property type="entry name" value="PROTEIN_KINASE_DOM"/>
    <property type="match status" value="1"/>
</dbReference>
<protein>
    <recommendedName>
        <fullName evidence="1">non-specific serine/threonine protein kinase</fullName>
        <ecNumber evidence="1">2.7.11.1</ecNumber>
    </recommendedName>
</protein>
<dbReference type="GO" id="GO:0000245">
    <property type="term" value="P:spliceosomal complex assembly"/>
    <property type="evidence" value="ECO:0007669"/>
    <property type="project" value="TreeGrafter"/>
</dbReference>
<dbReference type="Proteomes" id="UP001187734">
    <property type="component" value="Unassembled WGS sequence"/>
</dbReference>
<reference evidence="11" key="1">
    <citation type="submission" date="2018-03" db="EMBL/GenBank/DDBJ databases">
        <authorList>
            <person name="Guldener U."/>
        </authorList>
    </citation>
    <scope>NUCLEOTIDE SEQUENCE</scope>
</reference>
<dbReference type="GO" id="GO:0005524">
    <property type="term" value="F:ATP binding"/>
    <property type="evidence" value="ECO:0007669"/>
    <property type="project" value="UniProtKB-UniRule"/>
</dbReference>
<evidence type="ECO:0000256" key="2">
    <source>
        <dbReference type="ARBA" id="ARBA00022527"/>
    </source>
</evidence>
<comment type="catalytic activity">
    <reaction evidence="8">
        <text>L-seryl-[protein] + ATP = O-phospho-L-seryl-[protein] + ADP + H(+)</text>
        <dbReference type="Rhea" id="RHEA:17989"/>
        <dbReference type="Rhea" id="RHEA-COMP:9863"/>
        <dbReference type="Rhea" id="RHEA-COMP:11604"/>
        <dbReference type="ChEBI" id="CHEBI:15378"/>
        <dbReference type="ChEBI" id="CHEBI:29999"/>
        <dbReference type="ChEBI" id="CHEBI:30616"/>
        <dbReference type="ChEBI" id="CHEBI:83421"/>
        <dbReference type="ChEBI" id="CHEBI:456216"/>
        <dbReference type="EC" id="2.7.11.1"/>
    </reaction>
</comment>
<dbReference type="Gene3D" id="1.10.510.10">
    <property type="entry name" value="Transferase(Phosphotransferase) domain 1"/>
    <property type="match status" value="1"/>
</dbReference>
<evidence type="ECO:0000256" key="1">
    <source>
        <dbReference type="ARBA" id="ARBA00012513"/>
    </source>
</evidence>
<dbReference type="EC" id="2.7.11.1" evidence="1"/>
<dbReference type="PROSITE" id="PS00107">
    <property type="entry name" value="PROTEIN_KINASE_ATP"/>
    <property type="match status" value="1"/>
</dbReference>
<dbReference type="PANTHER" id="PTHR47634:SF9">
    <property type="entry name" value="PROTEIN KINASE DOMAIN-CONTAINING PROTEIN-RELATED"/>
    <property type="match status" value="1"/>
</dbReference>
<evidence type="ECO:0000256" key="5">
    <source>
        <dbReference type="ARBA" id="ARBA00022777"/>
    </source>
</evidence>
<feature type="binding site" evidence="9">
    <location>
        <position position="95"/>
    </location>
    <ligand>
        <name>ATP</name>
        <dbReference type="ChEBI" id="CHEBI:30616"/>
    </ligand>
</feature>
<comment type="caution">
    <text evidence="11">The sequence shown here is derived from an EMBL/GenBank/DDBJ whole genome shotgun (WGS) entry which is preliminary data.</text>
</comment>
<dbReference type="InterPro" id="IPR017441">
    <property type="entry name" value="Protein_kinase_ATP_BS"/>
</dbReference>
<dbReference type="InterPro" id="IPR051334">
    <property type="entry name" value="SRPK"/>
</dbReference>
<keyword evidence="2" id="KW-0723">Serine/threonine-protein kinase</keyword>
<evidence type="ECO:0000313" key="12">
    <source>
        <dbReference type="Proteomes" id="UP001187734"/>
    </source>
</evidence>
<keyword evidence="12" id="KW-1185">Reference proteome</keyword>
<accession>A0AAE8SMP4</accession>
<keyword evidence="3" id="KW-0808">Transferase</keyword>
<dbReference type="InterPro" id="IPR000719">
    <property type="entry name" value="Prot_kinase_dom"/>
</dbReference>
<dbReference type="SUPFAM" id="SSF56112">
    <property type="entry name" value="Protein kinase-like (PK-like)"/>
    <property type="match status" value="1"/>
</dbReference>
<keyword evidence="6 9" id="KW-0067">ATP-binding</keyword>
<evidence type="ECO:0000256" key="6">
    <source>
        <dbReference type="ARBA" id="ARBA00022840"/>
    </source>
</evidence>
<dbReference type="PROSITE" id="PS51257">
    <property type="entry name" value="PROKAR_LIPOPROTEIN"/>
    <property type="match status" value="1"/>
</dbReference>
<organism evidence="11 12">
    <name type="scientific">Fusarium torulosum</name>
    <dbReference type="NCBI Taxonomy" id="33205"/>
    <lineage>
        <taxon>Eukaryota</taxon>
        <taxon>Fungi</taxon>
        <taxon>Dikarya</taxon>
        <taxon>Ascomycota</taxon>
        <taxon>Pezizomycotina</taxon>
        <taxon>Sordariomycetes</taxon>
        <taxon>Hypocreomycetidae</taxon>
        <taxon>Hypocreales</taxon>
        <taxon>Nectriaceae</taxon>
        <taxon>Fusarium</taxon>
    </lineage>
</organism>
<dbReference type="GO" id="GO:0050684">
    <property type="term" value="P:regulation of mRNA processing"/>
    <property type="evidence" value="ECO:0007669"/>
    <property type="project" value="TreeGrafter"/>
</dbReference>
<evidence type="ECO:0000259" key="10">
    <source>
        <dbReference type="PROSITE" id="PS50011"/>
    </source>
</evidence>
<dbReference type="Gene3D" id="3.30.200.20">
    <property type="entry name" value="Phosphorylase Kinase, domain 1"/>
    <property type="match status" value="1"/>
</dbReference>
<sequence length="454" mass="52977">MRYPPLRPIITRASTYNNQISLSACRFKSKKALRAPVEEEKDEHYVANEYFPLDAGQFLINKYKIISKLGWGRTSTVWFARDEDRRPRFRYVAIKATNRNQMAKRVARQEIELGKTVFSRKTSHPGRKFIRVAHDSFDLQGYMSGKHVCMVMEPLRAPLGKVRSHGSKKPVPSQNIRAVLPSMLQALDYLHSEARLVHTDLRSSHFMPPFEEIGVLQDYAEKHTNNPPRRKKTNHRPLYVSLNNFGPMRVPLTHVLLTDFGYAGYGDEPNNHDIQTDEFVAPEVTLRAYWSYPADIWNFGLMLFDMLGENLFNGIHTKGHFDARIRFGQMIRVLGPMPAELYDRAHKDFRSQFFNKQGEFLHPRFIPDDSFNLENKASMLEPIERKLFINFVKRMLKWLPEERATAKELLDDPYLSYKSPLDIEFVKPEIVKPVYDGPRPSRHPHPLLQKKIVW</sequence>
<evidence type="ECO:0000256" key="7">
    <source>
        <dbReference type="ARBA" id="ARBA00047899"/>
    </source>
</evidence>
<dbReference type="GO" id="GO:0004674">
    <property type="term" value="F:protein serine/threonine kinase activity"/>
    <property type="evidence" value="ECO:0007669"/>
    <property type="project" value="UniProtKB-KW"/>
</dbReference>
<evidence type="ECO:0000256" key="4">
    <source>
        <dbReference type="ARBA" id="ARBA00022741"/>
    </source>
</evidence>
<evidence type="ECO:0000313" key="11">
    <source>
        <dbReference type="EMBL" id="SPJ85452.1"/>
    </source>
</evidence>
<name>A0AAE8SMP4_9HYPO</name>
<dbReference type="SMART" id="SM00220">
    <property type="entry name" value="S_TKc"/>
    <property type="match status" value="1"/>
</dbReference>
<comment type="catalytic activity">
    <reaction evidence="7">
        <text>L-threonyl-[protein] + ATP = O-phospho-L-threonyl-[protein] + ADP + H(+)</text>
        <dbReference type="Rhea" id="RHEA:46608"/>
        <dbReference type="Rhea" id="RHEA-COMP:11060"/>
        <dbReference type="Rhea" id="RHEA-COMP:11605"/>
        <dbReference type="ChEBI" id="CHEBI:15378"/>
        <dbReference type="ChEBI" id="CHEBI:30013"/>
        <dbReference type="ChEBI" id="CHEBI:30616"/>
        <dbReference type="ChEBI" id="CHEBI:61977"/>
        <dbReference type="ChEBI" id="CHEBI:456216"/>
        <dbReference type="EC" id="2.7.11.1"/>
    </reaction>
</comment>
<keyword evidence="5 11" id="KW-0418">Kinase</keyword>
<dbReference type="PANTHER" id="PTHR47634">
    <property type="entry name" value="PROTEIN KINASE DOMAIN-CONTAINING PROTEIN-RELATED"/>
    <property type="match status" value="1"/>
</dbReference>